<feature type="domain" description="DUF7674" evidence="1">
    <location>
        <begin position="13"/>
        <end position="108"/>
    </location>
</feature>
<accession>A0A5C1A7Z4</accession>
<gene>
    <name evidence="2" type="ORF">PX52LOC_00970</name>
</gene>
<dbReference type="InterPro" id="IPR056091">
    <property type="entry name" value="DUF7674"/>
</dbReference>
<protein>
    <recommendedName>
        <fullName evidence="1">DUF7674 domain-containing protein</fullName>
    </recommendedName>
</protein>
<dbReference type="EMBL" id="CP042425">
    <property type="protein sequence ID" value="QEL14106.1"/>
    <property type="molecule type" value="Genomic_DNA"/>
</dbReference>
<reference evidence="3" key="1">
    <citation type="submission" date="2019-08" db="EMBL/GenBank/DDBJ databases">
        <title>Limnoglobus roseus gen. nov., sp. nov., a novel freshwater planctomycete with a giant genome from the family Gemmataceae.</title>
        <authorList>
            <person name="Kulichevskaya I.S."/>
            <person name="Naumoff D.G."/>
            <person name="Miroshnikov K."/>
            <person name="Ivanova A."/>
            <person name="Philippov D.A."/>
            <person name="Hakobyan A."/>
            <person name="Rijpstra I.C."/>
            <person name="Sinninghe Damste J.S."/>
            <person name="Liesack W."/>
            <person name="Dedysh S.N."/>
        </authorList>
    </citation>
    <scope>NUCLEOTIDE SEQUENCE [LARGE SCALE GENOMIC DNA]</scope>
    <source>
        <strain evidence="3">PX52</strain>
    </source>
</reference>
<sequence length="127" mass="13867">MTASIDHPAFVALLATELREVAVEIDEYSLGLLHCEMATVARCTAAAVEAGDWETVRRHLAFVDRVLRGATPDVANAVYVSYLEHLPLSGDVDDVPKLRALLPVGLAAALWDMEGREFEWPPIPRSG</sequence>
<dbReference type="AlphaFoldDB" id="A0A5C1A7Z4"/>
<keyword evidence="3" id="KW-1185">Reference proteome</keyword>
<proteinExistence type="predicted"/>
<name>A0A5C1A7Z4_9BACT</name>
<evidence type="ECO:0000313" key="2">
    <source>
        <dbReference type="EMBL" id="QEL14106.1"/>
    </source>
</evidence>
<dbReference type="Proteomes" id="UP000324974">
    <property type="component" value="Chromosome"/>
</dbReference>
<evidence type="ECO:0000313" key="3">
    <source>
        <dbReference type="Proteomes" id="UP000324974"/>
    </source>
</evidence>
<dbReference type="Pfam" id="PF24722">
    <property type="entry name" value="DUF7674"/>
    <property type="match status" value="1"/>
</dbReference>
<dbReference type="RefSeq" id="WP_149109022.1">
    <property type="nucleotide sequence ID" value="NZ_CP042425.1"/>
</dbReference>
<organism evidence="2 3">
    <name type="scientific">Limnoglobus roseus</name>
    <dbReference type="NCBI Taxonomy" id="2598579"/>
    <lineage>
        <taxon>Bacteria</taxon>
        <taxon>Pseudomonadati</taxon>
        <taxon>Planctomycetota</taxon>
        <taxon>Planctomycetia</taxon>
        <taxon>Gemmatales</taxon>
        <taxon>Gemmataceae</taxon>
        <taxon>Limnoglobus</taxon>
    </lineage>
</organism>
<dbReference type="OrthoDB" id="798224at2"/>
<evidence type="ECO:0000259" key="1">
    <source>
        <dbReference type="Pfam" id="PF24722"/>
    </source>
</evidence>
<dbReference type="KEGG" id="lrs:PX52LOC_00970"/>